<evidence type="ECO:0000256" key="10">
    <source>
        <dbReference type="ARBA" id="ARBA00022857"/>
    </source>
</evidence>
<comment type="similarity">
    <text evidence="4 13">In the N-terminal section; belongs to the cytidine and deoxycytidylate deaminase family.</text>
</comment>
<dbReference type="Pfam" id="PF00383">
    <property type="entry name" value="dCMP_cyt_deam_1"/>
    <property type="match status" value="1"/>
</dbReference>
<keyword evidence="8 13" id="KW-0378">Hydrolase</keyword>
<evidence type="ECO:0000256" key="8">
    <source>
        <dbReference type="ARBA" id="ARBA00022801"/>
    </source>
</evidence>
<dbReference type="InterPro" id="IPR002125">
    <property type="entry name" value="CMP_dCMP_dom"/>
</dbReference>
<dbReference type="GO" id="GO:0008703">
    <property type="term" value="F:5-amino-6-(5-phosphoribosylamino)uracil reductase activity"/>
    <property type="evidence" value="ECO:0007669"/>
    <property type="project" value="UniProtKB-EC"/>
</dbReference>
<sequence length="350" mass="39838">MDEKRFMEIALKLAKRGMGYVSPNPMVGAVIVKEGKIIGKGYHKMYGFPHAEIEALNDAKESVKGSTMFVTLEPCSHYGKTPPCAPEIVKAGIKKVFIAMIDPNPVVNGKGIEHLKRNGVEVEVGLCREKAEELNKFYIHYIKNKTPYVILKMASTLDGFIGDEKRGIKRISSENSLRLLHRYRYEVDGIIVGIDTIIKDNPKLNVRYYKKKRNIKKIVLDYYLRFPEDANLLKTEGETIIFTKENKRKIENAKVIEADGEDGILDLKDILKRIGELGISSVMVEGGKKVFSSFLEENLFNEVRIFISPRFIGEGIRITEGEFERWIKIKNVKKLGEDFLIIGENVHRNS</sequence>
<dbReference type="PIRSF" id="PIRSF006769">
    <property type="entry name" value="RibD"/>
    <property type="match status" value="1"/>
</dbReference>
<dbReference type="EC" id="1.1.1.193" evidence="13"/>
<dbReference type="SUPFAM" id="SSF53927">
    <property type="entry name" value="Cytidine deaminase-like"/>
    <property type="match status" value="1"/>
</dbReference>
<dbReference type="PANTHER" id="PTHR38011:SF7">
    <property type="entry name" value="2,5-DIAMINO-6-RIBOSYLAMINO-4(3H)-PYRIMIDINONE 5'-PHOSPHATE REDUCTASE"/>
    <property type="match status" value="1"/>
</dbReference>
<comment type="catalytic activity">
    <reaction evidence="13">
        <text>5-amino-6-(5-phospho-D-ribitylamino)uracil + NADP(+) = 5-amino-6-(5-phospho-D-ribosylamino)uracil + NADPH + H(+)</text>
        <dbReference type="Rhea" id="RHEA:17845"/>
        <dbReference type="ChEBI" id="CHEBI:15378"/>
        <dbReference type="ChEBI" id="CHEBI:57783"/>
        <dbReference type="ChEBI" id="CHEBI:58349"/>
        <dbReference type="ChEBI" id="CHEBI:58421"/>
        <dbReference type="ChEBI" id="CHEBI:58453"/>
        <dbReference type="EC" id="1.1.1.193"/>
    </reaction>
</comment>
<keyword evidence="7 13" id="KW-0479">Metal-binding</keyword>
<feature type="binding site" evidence="16">
    <location>
        <position position="84"/>
    </location>
    <ligand>
        <name>Zn(2+)</name>
        <dbReference type="ChEBI" id="CHEBI:29105"/>
        <note>catalytic</note>
    </ligand>
</feature>
<evidence type="ECO:0000256" key="9">
    <source>
        <dbReference type="ARBA" id="ARBA00022833"/>
    </source>
</evidence>
<dbReference type="FunFam" id="3.40.140.10:FF:000025">
    <property type="entry name" value="Riboflavin biosynthesis protein RibD"/>
    <property type="match status" value="1"/>
</dbReference>
<evidence type="ECO:0000259" key="17">
    <source>
        <dbReference type="PROSITE" id="PS51747"/>
    </source>
</evidence>
<dbReference type="CDD" id="cd01284">
    <property type="entry name" value="Riboflavin_deaminase-reductase"/>
    <property type="match status" value="1"/>
</dbReference>
<proteinExistence type="inferred from homology"/>
<feature type="binding site" evidence="15">
    <location>
        <position position="154"/>
    </location>
    <ligand>
        <name>NADP(+)</name>
        <dbReference type="ChEBI" id="CHEBI:58349"/>
    </ligand>
</feature>
<dbReference type="InterPro" id="IPR024072">
    <property type="entry name" value="DHFR-like_dom_sf"/>
</dbReference>
<feature type="binding site" evidence="16">
    <location>
        <position position="75"/>
    </location>
    <ligand>
        <name>Zn(2+)</name>
        <dbReference type="ChEBI" id="CHEBI:29105"/>
        <note>catalytic</note>
    </ligand>
</feature>
<feature type="binding site" evidence="15">
    <location>
        <position position="196"/>
    </location>
    <ligand>
        <name>NADP(+)</name>
        <dbReference type="ChEBI" id="CHEBI:58349"/>
    </ligand>
</feature>
<dbReference type="Pfam" id="PF01872">
    <property type="entry name" value="RibD_C"/>
    <property type="match status" value="1"/>
</dbReference>
<protein>
    <recommendedName>
        <fullName evidence="13">Riboflavin biosynthesis protein RibD</fullName>
    </recommendedName>
    <domain>
        <recommendedName>
            <fullName evidence="13">Diaminohydroxyphosphoribosylaminopyrimidine deaminase</fullName>
            <shortName evidence="13">DRAP deaminase</shortName>
            <ecNumber evidence="13">3.5.4.26</ecNumber>
        </recommendedName>
        <alternativeName>
            <fullName evidence="13">Riboflavin-specific deaminase</fullName>
        </alternativeName>
    </domain>
    <domain>
        <recommendedName>
            <fullName evidence="13">5-amino-6-(5-phosphoribosylamino)uracil reductase</fullName>
            <ecNumber evidence="13">1.1.1.193</ecNumber>
        </recommendedName>
        <alternativeName>
            <fullName evidence="13">HTP reductase</fullName>
        </alternativeName>
    </domain>
</protein>
<dbReference type="EMBL" id="DTHG01000058">
    <property type="protein sequence ID" value="HGW91817.1"/>
    <property type="molecule type" value="Genomic_DNA"/>
</dbReference>
<evidence type="ECO:0000256" key="11">
    <source>
        <dbReference type="ARBA" id="ARBA00023002"/>
    </source>
</evidence>
<feature type="active site" description="Proton donor" evidence="14">
    <location>
        <position position="52"/>
    </location>
</feature>
<feature type="binding site" evidence="15">
    <location>
        <position position="184"/>
    </location>
    <ligand>
        <name>substrate</name>
    </ligand>
</feature>
<feature type="binding site" evidence="15">
    <location>
        <position position="207"/>
    </location>
    <ligand>
        <name>substrate</name>
    </ligand>
</feature>
<keyword evidence="10 13" id="KW-0521">NADP</keyword>
<evidence type="ECO:0000256" key="3">
    <source>
        <dbReference type="ARBA" id="ARBA00004910"/>
    </source>
</evidence>
<dbReference type="InterPro" id="IPR004794">
    <property type="entry name" value="Eubact_RibD"/>
</dbReference>
<accession>A0A7C4U7A4</accession>
<feature type="binding site" evidence="15">
    <location>
        <begin position="287"/>
        <end position="293"/>
    </location>
    <ligand>
        <name>NADP(+)</name>
        <dbReference type="ChEBI" id="CHEBI:58349"/>
    </ligand>
</feature>
<comment type="caution">
    <text evidence="18">The sequence shown here is derived from an EMBL/GenBank/DDBJ whole genome shotgun (WGS) entry which is preliminary data.</text>
</comment>
<dbReference type="InterPro" id="IPR050765">
    <property type="entry name" value="Riboflavin_Biosynth_HTPR"/>
</dbReference>
<evidence type="ECO:0000256" key="7">
    <source>
        <dbReference type="ARBA" id="ARBA00022723"/>
    </source>
</evidence>
<dbReference type="PANTHER" id="PTHR38011">
    <property type="entry name" value="DIHYDROFOLATE REDUCTASE FAMILY PROTEIN (AFU_ORTHOLOGUE AFUA_8G06820)"/>
    <property type="match status" value="1"/>
</dbReference>
<evidence type="ECO:0000256" key="13">
    <source>
        <dbReference type="PIRNR" id="PIRNR006769"/>
    </source>
</evidence>
<dbReference type="Gene3D" id="3.40.430.10">
    <property type="entry name" value="Dihydrofolate Reductase, subunit A"/>
    <property type="match status" value="1"/>
</dbReference>
<evidence type="ECO:0000313" key="18">
    <source>
        <dbReference type="EMBL" id="HGW91817.1"/>
    </source>
</evidence>
<feature type="binding site" evidence="15">
    <location>
        <position position="285"/>
    </location>
    <ligand>
        <name>substrate</name>
    </ligand>
</feature>
<evidence type="ECO:0000256" key="16">
    <source>
        <dbReference type="PIRSR" id="PIRSR006769-3"/>
    </source>
</evidence>
<dbReference type="PROSITE" id="PS00903">
    <property type="entry name" value="CYT_DCMP_DEAMINASES_1"/>
    <property type="match status" value="1"/>
</dbReference>
<dbReference type="Gene3D" id="3.40.140.10">
    <property type="entry name" value="Cytidine Deaminase, domain 2"/>
    <property type="match status" value="1"/>
</dbReference>
<keyword evidence="6 13" id="KW-0686">Riboflavin biosynthesis</keyword>
<organism evidence="18">
    <name type="scientific">candidate division WOR-3 bacterium</name>
    <dbReference type="NCBI Taxonomy" id="2052148"/>
    <lineage>
        <taxon>Bacteria</taxon>
        <taxon>Bacteria division WOR-3</taxon>
    </lineage>
</organism>
<dbReference type="InterPro" id="IPR002734">
    <property type="entry name" value="RibDG_C"/>
</dbReference>
<dbReference type="InterPro" id="IPR016193">
    <property type="entry name" value="Cytidine_deaminase-like"/>
</dbReference>
<name>A0A7C4U7A4_UNCW3</name>
<comment type="pathway">
    <text evidence="2 13">Cofactor biosynthesis; riboflavin biosynthesis; 5-amino-6-(D-ribitylamino)uracil from GTP: step 2/4.</text>
</comment>
<keyword evidence="9 13" id="KW-0862">Zinc</keyword>
<dbReference type="EC" id="3.5.4.26" evidence="13"/>
<comment type="similarity">
    <text evidence="5 13">In the C-terminal section; belongs to the HTP reductase family.</text>
</comment>
<dbReference type="GO" id="GO:0008835">
    <property type="term" value="F:diaminohydroxyphosphoribosylaminopyrimidine deaminase activity"/>
    <property type="evidence" value="ECO:0007669"/>
    <property type="project" value="UniProtKB-EC"/>
</dbReference>
<feature type="binding site" evidence="16">
    <location>
        <position position="50"/>
    </location>
    <ligand>
        <name>Zn(2+)</name>
        <dbReference type="ChEBI" id="CHEBI:29105"/>
        <note>catalytic</note>
    </ligand>
</feature>
<comment type="catalytic activity">
    <reaction evidence="13">
        <text>2,5-diamino-6-hydroxy-4-(5-phosphoribosylamino)-pyrimidine + H2O + H(+) = 5-amino-6-(5-phospho-D-ribosylamino)uracil + NH4(+)</text>
        <dbReference type="Rhea" id="RHEA:21868"/>
        <dbReference type="ChEBI" id="CHEBI:15377"/>
        <dbReference type="ChEBI" id="CHEBI:15378"/>
        <dbReference type="ChEBI" id="CHEBI:28938"/>
        <dbReference type="ChEBI" id="CHEBI:58453"/>
        <dbReference type="ChEBI" id="CHEBI:58614"/>
        <dbReference type="EC" id="3.5.4.26"/>
    </reaction>
</comment>
<dbReference type="NCBIfam" id="TIGR00326">
    <property type="entry name" value="eubact_ribD"/>
    <property type="match status" value="1"/>
</dbReference>
<dbReference type="GO" id="GO:0009231">
    <property type="term" value="P:riboflavin biosynthetic process"/>
    <property type="evidence" value="ECO:0007669"/>
    <property type="project" value="UniProtKB-UniPathway"/>
</dbReference>
<keyword evidence="12" id="KW-0511">Multifunctional enzyme</keyword>
<dbReference type="GO" id="GO:0008270">
    <property type="term" value="F:zinc ion binding"/>
    <property type="evidence" value="ECO:0007669"/>
    <property type="project" value="InterPro"/>
</dbReference>
<dbReference type="PROSITE" id="PS51747">
    <property type="entry name" value="CYT_DCMP_DEAMINASES_2"/>
    <property type="match status" value="1"/>
</dbReference>
<evidence type="ECO:0000256" key="6">
    <source>
        <dbReference type="ARBA" id="ARBA00022619"/>
    </source>
</evidence>
<evidence type="ECO:0000256" key="14">
    <source>
        <dbReference type="PIRSR" id="PIRSR006769-1"/>
    </source>
</evidence>
<feature type="binding site" evidence="15">
    <location>
        <position position="204"/>
    </location>
    <ligand>
        <name>substrate</name>
    </ligand>
</feature>
<dbReference type="InterPro" id="IPR016192">
    <property type="entry name" value="APOBEC/CMP_deaminase_Zn-bd"/>
</dbReference>
<feature type="domain" description="CMP/dCMP-type deaminase" evidence="17">
    <location>
        <begin position="1"/>
        <end position="123"/>
    </location>
</feature>
<evidence type="ECO:0000256" key="12">
    <source>
        <dbReference type="ARBA" id="ARBA00023268"/>
    </source>
</evidence>
<reference evidence="18" key="1">
    <citation type="journal article" date="2020" name="mSystems">
        <title>Genome- and Community-Level Interaction Insights into Carbon Utilization and Element Cycling Functions of Hydrothermarchaeota in Hydrothermal Sediment.</title>
        <authorList>
            <person name="Zhou Z."/>
            <person name="Liu Y."/>
            <person name="Xu W."/>
            <person name="Pan J."/>
            <person name="Luo Z.H."/>
            <person name="Li M."/>
        </authorList>
    </citation>
    <scope>NUCLEOTIDE SEQUENCE [LARGE SCALE GENOMIC DNA]</scope>
    <source>
        <strain evidence="18">SpSt-780</strain>
    </source>
</reference>
<dbReference type="SUPFAM" id="SSF53597">
    <property type="entry name" value="Dihydrofolate reductase-like"/>
    <property type="match status" value="1"/>
</dbReference>
<dbReference type="UniPathway" id="UPA00275">
    <property type="reaction ID" value="UER00401"/>
</dbReference>
<evidence type="ECO:0000256" key="2">
    <source>
        <dbReference type="ARBA" id="ARBA00004882"/>
    </source>
</evidence>
<comment type="pathway">
    <text evidence="3 13">Cofactor biosynthesis; riboflavin biosynthesis; 5-amino-6-(D-ribitylamino)uracil from GTP: step 3/4.</text>
</comment>
<keyword evidence="11 13" id="KW-0560">Oxidoreductase</keyword>
<comment type="function">
    <text evidence="1 13">Converts 2,5-diamino-6-(ribosylamino)-4(3h)-pyrimidinone 5'-phosphate into 5-amino-6-(ribosylamino)-2,4(1h,3h)-pyrimidinedione 5'-phosphate.</text>
</comment>
<evidence type="ECO:0000256" key="1">
    <source>
        <dbReference type="ARBA" id="ARBA00002151"/>
    </source>
</evidence>
<evidence type="ECO:0000256" key="5">
    <source>
        <dbReference type="ARBA" id="ARBA00007417"/>
    </source>
</evidence>
<comment type="cofactor">
    <cofactor evidence="13 16">
        <name>Zn(2+)</name>
        <dbReference type="ChEBI" id="CHEBI:29105"/>
    </cofactor>
    <text evidence="13 16">Binds 1 zinc ion.</text>
</comment>
<gene>
    <name evidence="18" type="primary">ribD</name>
    <name evidence="18" type="ORF">ENV67_04665</name>
</gene>
<evidence type="ECO:0000256" key="4">
    <source>
        <dbReference type="ARBA" id="ARBA00005259"/>
    </source>
</evidence>
<feature type="binding site" evidence="15">
    <location>
        <position position="200"/>
    </location>
    <ligand>
        <name>NADP(+)</name>
        <dbReference type="ChEBI" id="CHEBI:58349"/>
    </ligand>
</feature>
<evidence type="ECO:0000256" key="15">
    <source>
        <dbReference type="PIRSR" id="PIRSR006769-2"/>
    </source>
</evidence>
<dbReference type="AlphaFoldDB" id="A0A7C4U7A4"/>